<dbReference type="InterPro" id="IPR005114">
    <property type="entry name" value="Helicase_assoc"/>
</dbReference>
<feature type="domain" description="Helicase-associated" evidence="2">
    <location>
        <begin position="279"/>
        <end position="346"/>
    </location>
</feature>
<dbReference type="PANTHER" id="PTHR33418">
    <property type="entry name" value="HELICASE-ASSOCIATED"/>
    <property type="match status" value="1"/>
</dbReference>
<reference evidence="3" key="1">
    <citation type="submission" date="2021-01" db="EMBL/GenBank/DDBJ databases">
        <authorList>
            <person name="Corre E."/>
            <person name="Pelletier E."/>
            <person name="Niang G."/>
            <person name="Scheremetjew M."/>
            <person name="Finn R."/>
            <person name="Kale V."/>
            <person name="Holt S."/>
            <person name="Cochrane G."/>
            <person name="Meng A."/>
            <person name="Brown T."/>
            <person name="Cohen L."/>
        </authorList>
    </citation>
    <scope>NUCLEOTIDE SEQUENCE</scope>
    <source>
        <strain evidence="3">SM1012Den-03</strain>
    </source>
</reference>
<dbReference type="AlphaFoldDB" id="A0A7S2LIU8"/>
<protein>
    <recommendedName>
        <fullName evidence="2">Helicase-associated domain-containing protein</fullName>
    </recommendedName>
</protein>
<feature type="compositionally biased region" description="Basic and acidic residues" evidence="1">
    <location>
        <begin position="13"/>
        <end position="22"/>
    </location>
</feature>
<evidence type="ECO:0000313" key="3">
    <source>
        <dbReference type="EMBL" id="CAD9607581.1"/>
    </source>
</evidence>
<gene>
    <name evidence="3" type="ORF">SMAR0320_LOCUS12599</name>
</gene>
<sequence>MSAQQHVHNIFAETHDEQQHDEADANNDVAYRSYENRPVAEAAAAASTTNNTGTAAEEGILPPAIAIPPVTNLYNAAQSVGGSVMPHAQMLLQAAAGGGRHLTTTTTTVGTMPYSVVAQPPNNHQLPRPPMNIFDAAEDAYAQHIADLHAASQYATVDATPPVAAANNENSNDDTTDDVGGPIAAPTLPPIYPKNIGMPETIIPSKWLTRYNELKRYKQVHGDCCVPQDAPQHKQLSAWVRTQKQQYKLMKEGKHCHMSQPRVELLNEIDFEWSGVKRDQFWKDRYNELVLFHSKHEHTRVPEKYSAAPQLHSWVSLQRRQLKLRKEGKKNKLSDERLKLLEVLGMEHQIRNTATWTDRFKELKEYNEKHGDCNVPQKYGDNPSLGRWVDNQKTQHKKLYDGKTTHLTIERIQLLAGIGFDFRPVKKDKEK</sequence>
<dbReference type="EMBL" id="HBGZ01017557">
    <property type="protein sequence ID" value="CAD9607581.1"/>
    <property type="molecule type" value="Transcribed_RNA"/>
</dbReference>
<proteinExistence type="predicted"/>
<feature type="domain" description="Helicase-associated" evidence="2">
    <location>
        <begin position="353"/>
        <end position="420"/>
    </location>
</feature>
<feature type="region of interest" description="Disordered" evidence="1">
    <location>
        <begin position="163"/>
        <end position="182"/>
    </location>
</feature>
<feature type="domain" description="Helicase-associated" evidence="2">
    <location>
        <begin position="205"/>
        <end position="271"/>
    </location>
</feature>
<dbReference type="Pfam" id="PF03457">
    <property type="entry name" value="HA"/>
    <property type="match status" value="3"/>
</dbReference>
<dbReference type="Gene3D" id="6.10.140.530">
    <property type="match status" value="3"/>
</dbReference>
<organism evidence="3">
    <name type="scientific">Skeletonema marinoi</name>
    <dbReference type="NCBI Taxonomy" id="267567"/>
    <lineage>
        <taxon>Eukaryota</taxon>
        <taxon>Sar</taxon>
        <taxon>Stramenopiles</taxon>
        <taxon>Ochrophyta</taxon>
        <taxon>Bacillariophyta</taxon>
        <taxon>Coscinodiscophyceae</taxon>
        <taxon>Thalassiosirophycidae</taxon>
        <taxon>Thalassiosirales</taxon>
        <taxon>Skeletonemataceae</taxon>
        <taxon>Skeletonema</taxon>
        <taxon>Skeletonema marinoi-dohrnii complex</taxon>
    </lineage>
</organism>
<name>A0A7S2LIU8_9STRA</name>
<evidence type="ECO:0000259" key="2">
    <source>
        <dbReference type="Pfam" id="PF03457"/>
    </source>
</evidence>
<dbReference type="PANTHER" id="PTHR33418:SF1">
    <property type="entry name" value="HELICASE-ASSOCIATED DOMAIN-CONTAINING PROTEIN"/>
    <property type="match status" value="1"/>
</dbReference>
<evidence type="ECO:0000256" key="1">
    <source>
        <dbReference type="SAM" id="MobiDB-lite"/>
    </source>
</evidence>
<accession>A0A7S2LIU8</accession>
<feature type="region of interest" description="Disordered" evidence="1">
    <location>
        <begin position="1"/>
        <end position="22"/>
    </location>
</feature>